<accession>A0A1G8V8A8</accession>
<protein>
    <submittedName>
        <fullName evidence="2">Uncharacterized protein</fullName>
    </submittedName>
</protein>
<reference evidence="3" key="1">
    <citation type="submission" date="2016-10" db="EMBL/GenBank/DDBJ databases">
        <authorList>
            <person name="Varghese N."/>
            <person name="Submissions S."/>
        </authorList>
    </citation>
    <scope>NUCLEOTIDE SEQUENCE [LARGE SCALE GENOMIC DNA]</scope>
    <source>
        <strain evidence="3">B4,CECT 8067,JCM 17497</strain>
    </source>
</reference>
<dbReference type="EMBL" id="FNFE01000001">
    <property type="protein sequence ID" value="SDJ62318.1"/>
    <property type="molecule type" value="Genomic_DNA"/>
</dbReference>
<sequence>MTRKNQTDDGESNGDGTIEQRSDDLVAGLNDHGFDDVSIDTFDVGHPGGEYGVVTFGTELDSSDKTTGKRAGFEDGEPAATITIQSEYDTYAITVGYGTQRGYETAEQYAIVDTISEAVQAAKHWFENEA</sequence>
<name>A0A1G8V8A8_9EURY</name>
<proteinExistence type="predicted"/>
<dbReference type="RefSeq" id="WP_090303650.1">
    <property type="nucleotide sequence ID" value="NZ_FNFE01000001.1"/>
</dbReference>
<dbReference type="OrthoDB" id="203826at2157"/>
<evidence type="ECO:0000313" key="2">
    <source>
        <dbReference type="EMBL" id="SDJ62318.1"/>
    </source>
</evidence>
<feature type="region of interest" description="Disordered" evidence="1">
    <location>
        <begin position="1"/>
        <end position="24"/>
    </location>
</feature>
<dbReference type="AlphaFoldDB" id="A0A1G8V8A8"/>
<organism evidence="2 3">
    <name type="scientific">Natronorubrum texcoconense</name>
    <dbReference type="NCBI Taxonomy" id="1095776"/>
    <lineage>
        <taxon>Archaea</taxon>
        <taxon>Methanobacteriati</taxon>
        <taxon>Methanobacteriota</taxon>
        <taxon>Stenosarchaea group</taxon>
        <taxon>Halobacteria</taxon>
        <taxon>Halobacteriales</taxon>
        <taxon>Natrialbaceae</taxon>
        <taxon>Natronorubrum</taxon>
    </lineage>
</organism>
<dbReference type="Proteomes" id="UP000198882">
    <property type="component" value="Unassembled WGS sequence"/>
</dbReference>
<evidence type="ECO:0000313" key="3">
    <source>
        <dbReference type="Proteomes" id="UP000198882"/>
    </source>
</evidence>
<evidence type="ECO:0000256" key="1">
    <source>
        <dbReference type="SAM" id="MobiDB-lite"/>
    </source>
</evidence>
<gene>
    <name evidence="2" type="ORF">SAMN04515672_1219</name>
</gene>
<keyword evidence="3" id="KW-1185">Reference proteome</keyword>